<dbReference type="SUPFAM" id="SSF53756">
    <property type="entry name" value="UDP-Glycosyltransferase/glycogen phosphorylase"/>
    <property type="match status" value="1"/>
</dbReference>
<dbReference type="PANTHER" id="PTHR46401:SF9">
    <property type="entry name" value="MANNOSYLTRANSFERASE A"/>
    <property type="match status" value="1"/>
</dbReference>
<evidence type="ECO:0000313" key="1">
    <source>
        <dbReference type="EMBL" id="ATC64929.1"/>
    </source>
</evidence>
<dbReference type="OrthoDB" id="186663at2"/>
<dbReference type="EMBL" id="CP023344">
    <property type="protein sequence ID" value="ATC64929.1"/>
    <property type="molecule type" value="Genomic_DNA"/>
</dbReference>
<evidence type="ECO:0000313" key="2">
    <source>
        <dbReference type="Proteomes" id="UP000217265"/>
    </source>
</evidence>
<proteinExistence type="predicted"/>
<name>A0A290Q8F4_9BACT</name>
<dbReference type="AlphaFoldDB" id="A0A290Q8F4"/>
<keyword evidence="2" id="KW-1185">Reference proteome</keyword>
<dbReference type="Proteomes" id="UP000217265">
    <property type="component" value="Chromosome"/>
</dbReference>
<sequence>MIYFDVTKMGVAKHRSGLMRVSGRLRDELGAAVSEVVWRERAWWSTGKDAARVALKAEDWVLTAELFCETERPGFWEFLREKPCRVAATFNDAIPLKHPHITWPQSVARHPEYMKMLAAFDRVFAISEASKAELTEFWRWQGVERCAAVETISLGANFLKGSRPPMEAVRVGAVPSLMTVGILEPRKNQEFLLEVCEALWSEGVGFELHVVGRVNPHFGKPVVEKIAELRKRGRRVTHHEGVSDEVLLKLYREARATIFPTIAEGCGLPVLESLWLGVPCVCSDLPVLRENADGGGCVAVALNDQAAWVSALRRVITDDAWCAKLRTEAAGRVLPTWAEAAGALRNLCT</sequence>
<dbReference type="RefSeq" id="WP_096056560.1">
    <property type="nucleotide sequence ID" value="NZ_CP023344.1"/>
</dbReference>
<protein>
    <recommendedName>
        <fullName evidence="3">Glycosyl transferase family 1 domain-containing protein</fullName>
    </recommendedName>
</protein>
<organism evidence="1 2">
    <name type="scientific">Nibricoccus aquaticus</name>
    <dbReference type="NCBI Taxonomy" id="2576891"/>
    <lineage>
        <taxon>Bacteria</taxon>
        <taxon>Pseudomonadati</taxon>
        <taxon>Verrucomicrobiota</taxon>
        <taxon>Opitutia</taxon>
        <taxon>Opitutales</taxon>
        <taxon>Opitutaceae</taxon>
        <taxon>Nibricoccus</taxon>
    </lineage>
</organism>
<accession>A0A290Q8F4</accession>
<dbReference type="Pfam" id="PF13692">
    <property type="entry name" value="Glyco_trans_1_4"/>
    <property type="match status" value="1"/>
</dbReference>
<dbReference type="GO" id="GO:0016757">
    <property type="term" value="F:glycosyltransferase activity"/>
    <property type="evidence" value="ECO:0007669"/>
    <property type="project" value="TreeGrafter"/>
</dbReference>
<evidence type="ECO:0008006" key="3">
    <source>
        <dbReference type="Google" id="ProtNLM"/>
    </source>
</evidence>
<dbReference type="Gene3D" id="3.40.50.2000">
    <property type="entry name" value="Glycogen Phosphorylase B"/>
    <property type="match status" value="1"/>
</dbReference>
<dbReference type="KEGG" id="vbh:CMV30_13680"/>
<gene>
    <name evidence="1" type="ORF">CMV30_13680</name>
</gene>
<reference evidence="1 2" key="1">
    <citation type="submission" date="2017-09" db="EMBL/GenBank/DDBJ databases">
        <title>Complete genome sequence of Verrucomicrobial strain HZ-65, isolated from freshwater.</title>
        <authorList>
            <person name="Choi A."/>
        </authorList>
    </citation>
    <scope>NUCLEOTIDE SEQUENCE [LARGE SCALE GENOMIC DNA]</scope>
    <source>
        <strain evidence="1 2">HZ-65</strain>
    </source>
</reference>
<dbReference type="PANTHER" id="PTHR46401">
    <property type="entry name" value="GLYCOSYLTRANSFERASE WBBK-RELATED"/>
    <property type="match status" value="1"/>
</dbReference>